<feature type="transmembrane region" description="Helical" evidence="8">
    <location>
        <begin position="261"/>
        <end position="278"/>
    </location>
</feature>
<evidence type="ECO:0000256" key="4">
    <source>
        <dbReference type="ARBA" id="ARBA00022475"/>
    </source>
</evidence>
<keyword evidence="4" id="KW-1003">Cell membrane</keyword>
<keyword evidence="5 8" id="KW-0812">Transmembrane</keyword>
<evidence type="ECO:0000256" key="6">
    <source>
        <dbReference type="ARBA" id="ARBA00022989"/>
    </source>
</evidence>
<feature type="transmembrane region" description="Helical" evidence="8">
    <location>
        <begin position="30"/>
        <end position="48"/>
    </location>
</feature>
<protein>
    <submittedName>
        <fullName evidence="9">AI-2E family transporter</fullName>
    </submittedName>
</protein>
<comment type="similarity">
    <text evidence="2">Belongs to the autoinducer-2 exporter (AI-2E) (TC 2.A.86) family.</text>
</comment>
<dbReference type="InterPro" id="IPR002549">
    <property type="entry name" value="AI-2E-like"/>
</dbReference>
<keyword evidence="6 8" id="KW-1133">Transmembrane helix</keyword>
<keyword evidence="7 8" id="KW-0472">Membrane</keyword>
<feature type="transmembrane region" description="Helical" evidence="8">
    <location>
        <begin position="227"/>
        <end position="254"/>
    </location>
</feature>
<feature type="transmembrane region" description="Helical" evidence="8">
    <location>
        <begin position="198"/>
        <end position="221"/>
    </location>
</feature>
<evidence type="ECO:0000256" key="8">
    <source>
        <dbReference type="SAM" id="Phobius"/>
    </source>
</evidence>
<evidence type="ECO:0000256" key="2">
    <source>
        <dbReference type="ARBA" id="ARBA00009773"/>
    </source>
</evidence>
<name>A0ABW6BWG7_9BACT</name>
<sequence length="351" mass="39211">MEQHFTLRRFNQVLLALLLFFGTLYLAKDFMVPVAIGGLFAMLLAPACRKLEKWGIHRTIAAIICVLAVVVLLILLIIVLVDQLTSLAYDLPRLDYKLSELLNEAHRYVKENFNVSREEQNEYIQRSLRSSLQFVGIYLRSLFLFAGSMLVSFVIVMSYTLLFLLYRKKLKNFISRLTDSYDANAHEMVSKITTVASSYISGVFLVVFILTIINTVGLMVIGIDHALLFGLVAGLLNIIPYLGSIAGSLIPVLFALLTRDSLWTPAVVAIFFLVVQQVESYILTPNITGAKVKLNPMATLMVLLLGSAIWGIAGMILFVPYLGIAKVIFDNIDRLRPFGFVLGKDGDEEYG</sequence>
<evidence type="ECO:0000256" key="1">
    <source>
        <dbReference type="ARBA" id="ARBA00004651"/>
    </source>
</evidence>
<feature type="transmembrane region" description="Helical" evidence="8">
    <location>
        <begin position="298"/>
        <end position="324"/>
    </location>
</feature>
<evidence type="ECO:0000313" key="10">
    <source>
        <dbReference type="Proteomes" id="UP001597641"/>
    </source>
</evidence>
<evidence type="ECO:0000256" key="3">
    <source>
        <dbReference type="ARBA" id="ARBA00022448"/>
    </source>
</evidence>
<proteinExistence type="inferred from homology"/>
<dbReference type="PANTHER" id="PTHR21716:SF53">
    <property type="entry name" value="PERMEASE PERM-RELATED"/>
    <property type="match status" value="1"/>
</dbReference>
<dbReference type="EMBL" id="JBHUOX010000014">
    <property type="protein sequence ID" value="MFD3002120.1"/>
    <property type="molecule type" value="Genomic_DNA"/>
</dbReference>
<accession>A0ABW6BWG7</accession>
<dbReference type="RefSeq" id="WP_377487249.1">
    <property type="nucleotide sequence ID" value="NZ_JBHUOX010000014.1"/>
</dbReference>
<evidence type="ECO:0000313" key="9">
    <source>
        <dbReference type="EMBL" id="MFD3002120.1"/>
    </source>
</evidence>
<feature type="transmembrane region" description="Helical" evidence="8">
    <location>
        <begin position="7"/>
        <end position="24"/>
    </location>
</feature>
<comment type="caution">
    <text evidence="9">The sequence shown here is derived from an EMBL/GenBank/DDBJ whole genome shotgun (WGS) entry which is preliminary data.</text>
</comment>
<dbReference type="PANTHER" id="PTHR21716">
    <property type="entry name" value="TRANSMEMBRANE PROTEIN"/>
    <property type="match status" value="1"/>
</dbReference>
<feature type="transmembrane region" description="Helical" evidence="8">
    <location>
        <begin position="142"/>
        <end position="166"/>
    </location>
</feature>
<evidence type="ECO:0000256" key="7">
    <source>
        <dbReference type="ARBA" id="ARBA00023136"/>
    </source>
</evidence>
<comment type="subcellular location">
    <subcellularLocation>
        <location evidence="1">Cell membrane</location>
        <topology evidence="1">Multi-pass membrane protein</topology>
    </subcellularLocation>
</comment>
<reference evidence="10" key="1">
    <citation type="journal article" date="2019" name="Int. J. Syst. Evol. Microbiol.">
        <title>The Global Catalogue of Microorganisms (GCM) 10K type strain sequencing project: providing services to taxonomists for standard genome sequencing and annotation.</title>
        <authorList>
            <consortium name="The Broad Institute Genomics Platform"/>
            <consortium name="The Broad Institute Genome Sequencing Center for Infectious Disease"/>
            <person name="Wu L."/>
            <person name="Ma J."/>
        </authorList>
    </citation>
    <scope>NUCLEOTIDE SEQUENCE [LARGE SCALE GENOMIC DNA]</scope>
    <source>
        <strain evidence="10">KCTC 23984</strain>
    </source>
</reference>
<feature type="transmembrane region" description="Helical" evidence="8">
    <location>
        <begin position="60"/>
        <end position="81"/>
    </location>
</feature>
<evidence type="ECO:0000256" key="5">
    <source>
        <dbReference type="ARBA" id="ARBA00022692"/>
    </source>
</evidence>
<organism evidence="9 10">
    <name type="scientific">Pontibacter toksunensis</name>
    <dbReference type="NCBI Taxonomy" id="1332631"/>
    <lineage>
        <taxon>Bacteria</taxon>
        <taxon>Pseudomonadati</taxon>
        <taxon>Bacteroidota</taxon>
        <taxon>Cytophagia</taxon>
        <taxon>Cytophagales</taxon>
        <taxon>Hymenobacteraceae</taxon>
        <taxon>Pontibacter</taxon>
    </lineage>
</organism>
<dbReference type="Proteomes" id="UP001597641">
    <property type="component" value="Unassembled WGS sequence"/>
</dbReference>
<gene>
    <name evidence="9" type="ORF">ACFS7Z_17250</name>
</gene>
<keyword evidence="3" id="KW-0813">Transport</keyword>
<dbReference type="Pfam" id="PF01594">
    <property type="entry name" value="AI-2E_transport"/>
    <property type="match status" value="1"/>
</dbReference>
<keyword evidence="10" id="KW-1185">Reference proteome</keyword>